<dbReference type="AlphaFoldDB" id="X0YG19"/>
<proteinExistence type="predicted"/>
<dbReference type="Pfam" id="PF00815">
    <property type="entry name" value="Histidinol_dh"/>
    <property type="match status" value="1"/>
</dbReference>
<evidence type="ECO:0000313" key="2">
    <source>
        <dbReference type="EMBL" id="GAG47563.1"/>
    </source>
</evidence>
<dbReference type="GO" id="GO:0046872">
    <property type="term" value="F:metal ion binding"/>
    <property type="evidence" value="ECO:0007669"/>
    <property type="project" value="InterPro"/>
</dbReference>
<reference evidence="2" key="1">
    <citation type="journal article" date="2014" name="Front. Microbiol.">
        <title>High frequency of phylogenetically diverse reductive dehalogenase-homologous genes in deep subseafloor sedimentary metagenomes.</title>
        <authorList>
            <person name="Kawai M."/>
            <person name="Futagami T."/>
            <person name="Toyoda A."/>
            <person name="Takaki Y."/>
            <person name="Nishi S."/>
            <person name="Hori S."/>
            <person name="Arai W."/>
            <person name="Tsubouchi T."/>
            <person name="Morono Y."/>
            <person name="Uchiyama I."/>
            <person name="Ito T."/>
            <person name="Fujiyama A."/>
            <person name="Inagaki F."/>
            <person name="Takami H."/>
        </authorList>
    </citation>
    <scope>NUCLEOTIDE SEQUENCE</scope>
    <source>
        <strain evidence="2">Expedition CK06-06</strain>
    </source>
</reference>
<gene>
    <name evidence="2" type="ORF">S01H1_86310</name>
</gene>
<dbReference type="InterPro" id="IPR012131">
    <property type="entry name" value="Hstdl_DH"/>
</dbReference>
<comment type="caution">
    <text evidence="2">The sequence shown here is derived from an EMBL/GenBank/DDBJ whole genome shotgun (WGS) entry which is preliminary data.</text>
</comment>
<protein>
    <submittedName>
        <fullName evidence="2">Uncharacterized protein</fullName>
    </submittedName>
</protein>
<sequence length="33" mass="3578">MWGMEISPGLVAGQTIIPLERVGCYVPGGRGWF</sequence>
<evidence type="ECO:0000256" key="1">
    <source>
        <dbReference type="ARBA" id="ARBA00023002"/>
    </source>
</evidence>
<organism evidence="2">
    <name type="scientific">marine sediment metagenome</name>
    <dbReference type="NCBI Taxonomy" id="412755"/>
    <lineage>
        <taxon>unclassified sequences</taxon>
        <taxon>metagenomes</taxon>
        <taxon>ecological metagenomes</taxon>
    </lineage>
</organism>
<name>X0YG19_9ZZZZ</name>
<dbReference type="GO" id="GO:0016616">
    <property type="term" value="F:oxidoreductase activity, acting on the CH-OH group of donors, NAD or NADP as acceptor"/>
    <property type="evidence" value="ECO:0007669"/>
    <property type="project" value="InterPro"/>
</dbReference>
<dbReference type="GO" id="GO:0051287">
    <property type="term" value="F:NAD binding"/>
    <property type="evidence" value="ECO:0007669"/>
    <property type="project" value="InterPro"/>
</dbReference>
<accession>X0YG19</accession>
<keyword evidence="1" id="KW-0560">Oxidoreductase</keyword>
<dbReference type="Gene3D" id="3.40.50.1980">
    <property type="entry name" value="Nitrogenase molybdenum iron protein domain"/>
    <property type="match status" value="1"/>
</dbReference>
<feature type="non-terminal residue" evidence="2">
    <location>
        <position position="33"/>
    </location>
</feature>
<dbReference type="EMBL" id="BARS01059716">
    <property type="protein sequence ID" value="GAG47563.1"/>
    <property type="molecule type" value="Genomic_DNA"/>
</dbReference>